<keyword evidence="3 6" id="KW-0460">Magnesium</keyword>
<feature type="binding site" evidence="6">
    <location>
        <position position="93"/>
    </location>
    <ligand>
        <name>Mg(2+)</name>
        <dbReference type="ChEBI" id="CHEBI:18420"/>
    </ligand>
</feature>
<dbReference type="OrthoDB" id="167668at2759"/>
<proteinExistence type="inferred from homology"/>
<dbReference type="Proteomes" id="UP000675881">
    <property type="component" value="Chromosome 12"/>
</dbReference>
<dbReference type="GO" id="GO:0046872">
    <property type="term" value="F:metal ion binding"/>
    <property type="evidence" value="ECO:0007669"/>
    <property type="project" value="UniProtKB-KW"/>
</dbReference>
<name>A0A7R8H1Y4_LEPSM</name>
<comment type="cofactor">
    <cofactor evidence="6 7">
        <name>Mg(2+)</name>
        <dbReference type="ChEBI" id="CHEBI:18420"/>
    </cofactor>
    <text evidence="6 7">Binds 1 Mg(2+) ion per subunit.</text>
</comment>
<dbReference type="EC" id="3.1.3.48" evidence="7"/>
<dbReference type="AlphaFoldDB" id="A0A7R8H1Y4"/>
<keyword evidence="6 7" id="KW-0479">Metal-binding</keyword>
<dbReference type="GO" id="GO:0004725">
    <property type="term" value="F:protein tyrosine phosphatase activity"/>
    <property type="evidence" value="ECO:0007669"/>
    <property type="project" value="UniProtKB-EC"/>
</dbReference>
<dbReference type="EMBL" id="HG994591">
    <property type="protein sequence ID" value="CAF2818142.1"/>
    <property type="molecule type" value="Genomic_DNA"/>
</dbReference>
<comment type="similarity">
    <text evidence="1 7">Belongs to the HAD-like hydrolase superfamily. EYA family.</text>
</comment>
<organism evidence="8 9">
    <name type="scientific">Lepeophtheirus salmonis</name>
    <name type="common">Salmon louse</name>
    <name type="synonym">Caligus salmonis</name>
    <dbReference type="NCBI Taxonomy" id="72036"/>
    <lineage>
        <taxon>Eukaryota</taxon>
        <taxon>Metazoa</taxon>
        <taxon>Ecdysozoa</taxon>
        <taxon>Arthropoda</taxon>
        <taxon>Crustacea</taxon>
        <taxon>Multicrustacea</taxon>
        <taxon>Hexanauplia</taxon>
        <taxon>Copepoda</taxon>
        <taxon>Siphonostomatoida</taxon>
        <taxon>Caligidae</taxon>
        <taxon>Lepeophtheirus</taxon>
    </lineage>
</organism>
<evidence type="ECO:0000313" key="9">
    <source>
        <dbReference type="Proteomes" id="UP000675881"/>
    </source>
</evidence>
<evidence type="ECO:0000256" key="6">
    <source>
        <dbReference type="PIRSR" id="PIRSR628472-2"/>
    </source>
</evidence>
<dbReference type="GO" id="GO:2001240">
    <property type="term" value="P:negative regulation of extrinsic apoptotic signaling pathway in absence of ligand"/>
    <property type="evidence" value="ECO:0007669"/>
    <property type="project" value="TreeGrafter"/>
</dbReference>
<evidence type="ECO:0000256" key="7">
    <source>
        <dbReference type="RuleBase" id="RU362036"/>
    </source>
</evidence>
<evidence type="ECO:0000256" key="5">
    <source>
        <dbReference type="ARBA" id="ARBA00051722"/>
    </source>
</evidence>
<keyword evidence="7" id="KW-0804">Transcription</keyword>
<evidence type="ECO:0000256" key="4">
    <source>
        <dbReference type="ARBA" id="ARBA00022912"/>
    </source>
</evidence>
<dbReference type="GO" id="GO:0005634">
    <property type="term" value="C:nucleus"/>
    <property type="evidence" value="ECO:0007669"/>
    <property type="project" value="TreeGrafter"/>
</dbReference>
<reference evidence="8" key="1">
    <citation type="submission" date="2021-02" db="EMBL/GenBank/DDBJ databases">
        <authorList>
            <person name="Bekaert M."/>
        </authorList>
    </citation>
    <scope>NUCLEOTIDE SEQUENCE</scope>
    <source>
        <strain evidence="8">IoA-00</strain>
    </source>
</reference>
<dbReference type="PANTHER" id="PTHR10190:SF16">
    <property type="entry name" value="DEVELOPMENTAL PROTEIN EYES ABSENT"/>
    <property type="match status" value="1"/>
</dbReference>
<evidence type="ECO:0000256" key="3">
    <source>
        <dbReference type="ARBA" id="ARBA00022842"/>
    </source>
</evidence>
<dbReference type="InterPro" id="IPR038102">
    <property type="entry name" value="EYA_dom_sf"/>
</dbReference>
<dbReference type="GO" id="GO:0045739">
    <property type="term" value="P:positive regulation of DNA repair"/>
    <property type="evidence" value="ECO:0007669"/>
    <property type="project" value="TreeGrafter"/>
</dbReference>
<gene>
    <name evidence="8" type="ORF">LSAA_3522</name>
</gene>
<keyword evidence="9" id="KW-1185">Reference proteome</keyword>
<dbReference type="GO" id="GO:0030154">
    <property type="term" value="P:cell differentiation"/>
    <property type="evidence" value="ECO:0007669"/>
    <property type="project" value="TreeGrafter"/>
</dbReference>
<dbReference type="Gene3D" id="3.40.50.12350">
    <property type="match status" value="2"/>
</dbReference>
<dbReference type="InterPro" id="IPR028472">
    <property type="entry name" value="EYA"/>
</dbReference>
<evidence type="ECO:0000256" key="1">
    <source>
        <dbReference type="ARBA" id="ARBA00010501"/>
    </source>
</evidence>
<sequence>MYVTSGSGVRGGVEWMRKLSFRFRKIKEGFNLYRNNMGELLGSPKHENWFNIIEELELQTNGWYTSKVGKNACFDRITQRFGKKNITYVVIGDGKDEEGAAKKFKLSLLENN</sequence>
<dbReference type="PANTHER" id="PTHR10190">
    <property type="entry name" value="EYES ABSENT"/>
    <property type="match status" value="1"/>
</dbReference>
<keyword evidence="7" id="KW-0805">Transcription regulation</keyword>
<accession>A0A7R8H1Y4</accession>
<evidence type="ECO:0000313" key="8">
    <source>
        <dbReference type="EMBL" id="CAF2818142.1"/>
    </source>
</evidence>
<comment type="catalytic activity">
    <reaction evidence="5 7">
        <text>O-phospho-L-tyrosyl-[protein] + H2O = L-tyrosyl-[protein] + phosphate</text>
        <dbReference type="Rhea" id="RHEA:10684"/>
        <dbReference type="Rhea" id="RHEA-COMP:10136"/>
        <dbReference type="Rhea" id="RHEA-COMP:20101"/>
        <dbReference type="ChEBI" id="CHEBI:15377"/>
        <dbReference type="ChEBI" id="CHEBI:43474"/>
        <dbReference type="ChEBI" id="CHEBI:46858"/>
        <dbReference type="ChEBI" id="CHEBI:61978"/>
        <dbReference type="EC" id="3.1.3.48"/>
    </reaction>
</comment>
<keyword evidence="4 7" id="KW-0904">Protein phosphatase</keyword>
<evidence type="ECO:0000256" key="2">
    <source>
        <dbReference type="ARBA" id="ARBA00022801"/>
    </source>
</evidence>
<keyword evidence="2 7" id="KW-0378">Hydrolase</keyword>
<protein>
    <recommendedName>
        <fullName evidence="7">Eyes absent homolog</fullName>
        <ecNumber evidence="7">3.1.3.48</ecNumber>
    </recommendedName>
</protein>